<gene>
    <name evidence="2" type="ORF">glysoja_044302</name>
</gene>
<organism evidence="2">
    <name type="scientific">Glycine soja</name>
    <name type="common">Wild soybean</name>
    <dbReference type="NCBI Taxonomy" id="3848"/>
    <lineage>
        <taxon>Eukaryota</taxon>
        <taxon>Viridiplantae</taxon>
        <taxon>Streptophyta</taxon>
        <taxon>Embryophyta</taxon>
        <taxon>Tracheophyta</taxon>
        <taxon>Spermatophyta</taxon>
        <taxon>Magnoliopsida</taxon>
        <taxon>eudicotyledons</taxon>
        <taxon>Gunneridae</taxon>
        <taxon>Pentapetalae</taxon>
        <taxon>rosids</taxon>
        <taxon>fabids</taxon>
        <taxon>Fabales</taxon>
        <taxon>Fabaceae</taxon>
        <taxon>Papilionoideae</taxon>
        <taxon>50 kb inversion clade</taxon>
        <taxon>NPAAA clade</taxon>
        <taxon>indigoferoid/millettioid clade</taxon>
        <taxon>Phaseoleae</taxon>
        <taxon>Glycine</taxon>
        <taxon>Glycine subgen. Soja</taxon>
    </lineage>
</organism>
<proteinExistence type="predicted"/>
<name>A0A0B2R0B0_GLYSO</name>
<dbReference type="Proteomes" id="UP000053555">
    <property type="component" value="Unassembled WGS sequence"/>
</dbReference>
<dbReference type="AlphaFoldDB" id="A0A0B2R0B0"/>
<evidence type="ECO:0000313" key="2">
    <source>
        <dbReference type="EMBL" id="KHN25503.1"/>
    </source>
</evidence>
<dbReference type="EMBL" id="KN654399">
    <property type="protein sequence ID" value="KHN25503.1"/>
    <property type="molecule type" value="Genomic_DNA"/>
</dbReference>
<evidence type="ECO:0000256" key="1">
    <source>
        <dbReference type="SAM" id="MobiDB-lite"/>
    </source>
</evidence>
<sequence length="60" mass="6778">MASNQRPTHPSLNLNVVANKEPPPKHPIEVIARIRESINYFQNGFLLILQFQILNSVVIG</sequence>
<feature type="compositionally biased region" description="Polar residues" evidence="1">
    <location>
        <begin position="1"/>
        <end position="16"/>
    </location>
</feature>
<accession>A0A0B2R0B0</accession>
<feature type="region of interest" description="Disordered" evidence="1">
    <location>
        <begin position="1"/>
        <end position="20"/>
    </location>
</feature>
<reference evidence="2" key="1">
    <citation type="submission" date="2014-07" db="EMBL/GenBank/DDBJ databases">
        <title>Identification of a novel salt tolerance gene in wild soybean by whole-genome sequencing.</title>
        <authorList>
            <person name="Lam H.-M."/>
            <person name="Qi X."/>
            <person name="Li M.-W."/>
            <person name="Liu X."/>
            <person name="Xie M."/>
            <person name="Ni M."/>
            <person name="Xu X."/>
        </authorList>
    </citation>
    <scope>NUCLEOTIDE SEQUENCE [LARGE SCALE GENOMIC DNA]</scope>
    <source>
        <tissue evidence="2">Root</tissue>
    </source>
</reference>
<protein>
    <submittedName>
        <fullName evidence="2">Uncharacterized protein</fullName>
    </submittedName>
</protein>